<keyword evidence="2" id="KW-1185">Reference proteome</keyword>
<name>A0A7X2NGV5_9FIRM</name>
<evidence type="ECO:0000313" key="2">
    <source>
        <dbReference type="Proteomes" id="UP000461754"/>
    </source>
</evidence>
<protein>
    <submittedName>
        <fullName evidence="1">Uncharacterized protein</fullName>
    </submittedName>
</protein>
<organism evidence="1 2">
    <name type="scientific">Pseudoramibacter porci</name>
    <dbReference type="NCBI Taxonomy" id="2606631"/>
    <lineage>
        <taxon>Bacteria</taxon>
        <taxon>Bacillati</taxon>
        <taxon>Bacillota</taxon>
        <taxon>Clostridia</taxon>
        <taxon>Eubacteriales</taxon>
        <taxon>Eubacteriaceae</taxon>
        <taxon>Pseudoramibacter</taxon>
    </lineage>
</organism>
<dbReference type="AlphaFoldDB" id="A0A7X2NGV5"/>
<proteinExistence type="predicted"/>
<dbReference type="Proteomes" id="UP000461754">
    <property type="component" value="Unassembled WGS sequence"/>
</dbReference>
<dbReference type="RefSeq" id="WP_154576711.1">
    <property type="nucleotide sequence ID" value="NZ_VUMO01000011.1"/>
</dbReference>
<evidence type="ECO:0000313" key="1">
    <source>
        <dbReference type="EMBL" id="MSS20337.1"/>
    </source>
</evidence>
<comment type="caution">
    <text evidence="1">The sequence shown here is derived from an EMBL/GenBank/DDBJ whole genome shotgun (WGS) entry which is preliminary data.</text>
</comment>
<gene>
    <name evidence="1" type="ORF">FYJ52_08005</name>
</gene>
<reference evidence="1 2" key="1">
    <citation type="submission" date="2019-08" db="EMBL/GenBank/DDBJ databases">
        <title>In-depth cultivation of the pig gut microbiome towards novel bacterial diversity and tailored functional studies.</title>
        <authorList>
            <person name="Wylensek D."/>
            <person name="Hitch T.C.A."/>
            <person name="Clavel T."/>
        </authorList>
    </citation>
    <scope>NUCLEOTIDE SEQUENCE [LARGE SCALE GENOMIC DNA]</scope>
    <source>
        <strain evidence="1 2">RF-744-FAT-4</strain>
    </source>
</reference>
<accession>A0A7X2NGV5</accession>
<sequence length="332" mass="38876">MMRRLLEVIAKDLDIKQGKNESTSDWKARTAYSAAGKMALGSMWDEQEDNVNISVQHFRDRAEQELTALCKVDHDVTKLADVINEMVEEIYDIYLNCGFIYHSAYRIAPCEEKKVQIGNLSFVRSCGLQEKLQVCGLGLYKTYAMGKYTKAKSLEELYQLQTAPYDQFFEKLIKDTVWQETTSMNGVEYLRIRRSTYDSYWQYSPDEDVVSLMRMGKEGQKSYYFYKKEGAAIYYCPLPNWVSNHLGFRYAANWVLKKRGTLLPTLYSIDGGLVRLQIQYLYPPNILNFVKLYTWPESMKEINDFNRITKLDVFQIIQQTLEPLGFQFKERK</sequence>
<dbReference type="EMBL" id="VUMO01000011">
    <property type="protein sequence ID" value="MSS20337.1"/>
    <property type="molecule type" value="Genomic_DNA"/>
</dbReference>